<accession>A0A9P1CKD5</accession>
<sequence length="423" mass="46691">MRVAWLFTAILDSQLSCATETIAMLQRRSLERCKPPTFDILGPEQLTPDARAANFTKGLRLFGLEILGMSGVPPDALLHAGTVVAAYVDSDEDSCPDDPLVSRSMRQQNATLVMFRDPKEADAWFDVADPCFLRPETCDPGFAKFLQFRWLQDLYADETGYGACPDKSISCPGMTERDAALEECLHVISDTGYAKAYPSAFATEKGSQLAVAIETLYHDCEFSFNCTPVATPSSAGLGSAPRRWGRRKLRGRFSIKLGAESAGKKNCTQYAMTSRGPQWIRGSCQGFYHYADTTCDYACLLTEGFYWSLTSLLGGQDACECHARKDHYRCCSISDEWRPCTSHEMRSLDLAGAAYRLLAGLDPSRQRLGYVLPSKLPNGTYQGHQSTTLQRSCRRPTSAPPINIGCPNGSLLEPPCPDSRWCL</sequence>
<keyword evidence="4" id="KW-1185">Reference proteome</keyword>
<proteinExistence type="predicted"/>
<feature type="signal peptide" evidence="1">
    <location>
        <begin position="1"/>
        <end position="18"/>
    </location>
</feature>
<dbReference type="AlphaFoldDB" id="A0A9P1CKD5"/>
<dbReference type="Proteomes" id="UP001152797">
    <property type="component" value="Unassembled WGS sequence"/>
</dbReference>
<dbReference type="OrthoDB" id="328957at2759"/>
<evidence type="ECO:0000313" key="4">
    <source>
        <dbReference type="Proteomes" id="UP001152797"/>
    </source>
</evidence>
<evidence type="ECO:0000256" key="1">
    <source>
        <dbReference type="SAM" id="SignalP"/>
    </source>
</evidence>
<dbReference type="EMBL" id="CAMXCT020001635">
    <property type="protein sequence ID" value="CAL1145201.1"/>
    <property type="molecule type" value="Genomic_DNA"/>
</dbReference>
<name>A0A9P1CKD5_9DINO</name>
<comment type="caution">
    <text evidence="2">The sequence shown here is derived from an EMBL/GenBank/DDBJ whole genome shotgun (WGS) entry which is preliminary data.</text>
</comment>
<keyword evidence="1" id="KW-0732">Signal</keyword>
<reference evidence="3 4" key="2">
    <citation type="submission" date="2024-05" db="EMBL/GenBank/DDBJ databases">
        <authorList>
            <person name="Chen Y."/>
            <person name="Shah S."/>
            <person name="Dougan E. K."/>
            <person name="Thang M."/>
            <person name="Chan C."/>
        </authorList>
    </citation>
    <scope>NUCLEOTIDE SEQUENCE [LARGE SCALE GENOMIC DNA]</scope>
</reference>
<protein>
    <submittedName>
        <fullName evidence="3">LNR domain-containing protein</fullName>
    </submittedName>
</protein>
<dbReference type="EMBL" id="CAMXCT030001635">
    <property type="protein sequence ID" value="CAL4779138.1"/>
    <property type="molecule type" value="Genomic_DNA"/>
</dbReference>
<organism evidence="2">
    <name type="scientific">Cladocopium goreaui</name>
    <dbReference type="NCBI Taxonomy" id="2562237"/>
    <lineage>
        <taxon>Eukaryota</taxon>
        <taxon>Sar</taxon>
        <taxon>Alveolata</taxon>
        <taxon>Dinophyceae</taxon>
        <taxon>Suessiales</taxon>
        <taxon>Symbiodiniaceae</taxon>
        <taxon>Cladocopium</taxon>
    </lineage>
</organism>
<feature type="chain" id="PRO_5043270578" evidence="1">
    <location>
        <begin position="19"/>
        <end position="423"/>
    </location>
</feature>
<evidence type="ECO:0000313" key="2">
    <source>
        <dbReference type="EMBL" id="CAI3991826.1"/>
    </source>
</evidence>
<evidence type="ECO:0000313" key="3">
    <source>
        <dbReference type="EMBL" id="CAL4779138.1"/>
    </source>
</evidence>
<dbReference type="EMBL" id="CAMXCT010001635">
    <property type="protein sequence ID" value="CAI3991826.1"/>
    <property type="molecule type" value="Genomic_DNA"/>
</dbReference>
<reference evidence="2" key="1">
    <citation type="submission" date="2022-10" db="EMBL/GenBank/DDBJ databases">
        <authorList>
            <person name="Chen Y."/>
            <person name="Dougan E. K."/>
            <person name="Chan C."/>
            <person name="Rhodes N."/>
            <person name="Thang M."/>
        </authorList>
    </citation>
    <scope>NUCLEOTIDE SEQUENCE</scope>
</reference>
<gene>
    <name evidence="2" type="ORF">C1SCF055_LOCUS18699</name>
</gene>